<comment type="similarity">
    <text evidence="2">Belongs to the SusD family.</text>
</comment>
<dbReference type="PROSITE" id="PS51257">
    <property type="entry name" value="PROKAR_LIPOPROTEIN"/>
    <property type="match status" value="1"/>
</dbReference>
<dbReference type="GO" id="GO:0009279">
    <property type="term" value="C:cell outer membrane"/>
    <property type="evidence" value="ECO:0007669"/>
    <property type="project" value="UniProtKB-SubCell"/>
</dbReference>
<comment type="subcellular location">
    <subcellularLocation>
        <location evidence="1">Cell outer membrane</location>
    </subcellularLocation>
</comment>
<dbReference type="RefSeq" id="WP_007210760.1">
    <property type="nucleotide sequence ID" value="NZ_CABMLT010000002.1"/>
</dbReference>
<evidence type="ECO:0000256" key="2">
    <source>
        <dbReference type="ARBA" id="ARBA00006275"/>
    </source>
</evidence>
<dbReference type="AlphaFoldDB" id="A0A0P0GHQ0"/>
<evidence type="ECO:0000313" key="12">
    <source>
        <dbReference type="EMBL" id="KAA5418917.1"/>
    </source>
</evidence>
<evidence type="ECO:0000313" key="14">
    <source>
        <dbReference type="Proteomes" id="UP000061809"/>
    </source>
</evidence>
<dbReference type="SUPFAM" id="SSF48452">
    <property type="entry name" value="TPR-like"/>
    <property type="match status" value="1"/>
</dbReference>
<dbReference type="EMBL" id="VVYW01000012">
    <property type="protein sequence ID" value="KAA5407589.1"/>
    <property type="molecule type" value="Genomic_DNA"/>
</dbReference>
<feature type="signal peptide" evidence="6">
    <location>
        <begin position="1"/>
        <end position="21"/>
    </location>
</feature>
<dbReference type="eggNOG" id="COG0446">
    <property type="taxonomic scope" value="Bacteria"/>
</dbReference>
<dbReference type="Proteomes" id="UP000448877">
    <property type="component" value="Unassembled WGS sequence"/>
</dbReference>
<feature type="domain" description="SusD-like N-terminal" evidence="8">
    <location>
        <begin position="25"/>
        <end position="216"/>
    </location>
</feature>
<evidence type="ECO:0000313" key="9">
    <source>
        <dbReference type="EMBL" id="ALJ59530.1"/>
    </source>
</evidence>
<evidence type="ECO:0000313" key="18">
    <source>
        <dbReference type="Proteomes" id="UP000482653"/>
    </source>
</evidence>
<dbReference type="InterPro" id="IPR012944">
    <property type="entry name" value="SusD_RagB_dom"/>
</dbReference>
<evidence type="ECO:0000313" key="11">
    <source>
        <dbReference type="EMBL" id="KAA5417591.1"/>
    </source>
</evidence>
<evidence type="ECO:0000259" key="8">
    <source>
        <dbReference type="Pfam" id="PF14322"/>
    </source>
</evidence>
<feature type="chain" id="PRO_5013461307" evidence="6">
    <location>
        <begin position="22"/>
        <end position="488"/>
    </location>
</feature>
<dbReference type="STRING" id="246787.BcellWH2_02290"/>
<dbReference type="Proteomes" id="UP000482653">
    <property type="component" value="Unassembled WGS sequence"/>
</dbReference>
<dbReference type="EMBL" id="QRVJ01000003">
    <property type="protein sequence ID" value="RGS38557.1"/>
    <property type="molecule type" value="Genomic_DNA"/>
</dbReference>
<evidence type="ECO:0000256" key="5">
    <source>
        <dbReference type="ARBA" id="ARBA00023237"/>
    </source>
</evidence>
<dbReference type="GeneID" id="66306344"/>
<dbReference type="InterPro" id="IPR011990">
    <property type="entry name" value="TPR-like_helical_dom_sf"/>
</dbReference>
<dbReference type="Proteomes" id="UP000283341">
    <property type="component" value="Unassembled WGS sequence"/>
</dbReference>
<dbReference type="PATRIC" id="fig|246787.4.peg.2351"/>
<evidence type="ECO:0000313" key="17">
    <source>
        <dbReference type="Proteomes" id="UP000448877"/>
    </source>
</evidence>
<keyword evidence="3 6" id="KW-0732">Signal</keyword>
<dbReference type="Proteomes" id="UP000061809">
    <property type="component" value="Chromosome"/>
</dbReference>
<dbReference type="Gene3D" id="1.25.40.390">
    <property type="match status" value="1"/>
</dbReference>
<evidence type="ECO:0000256" key="4">
    <source>
        <dbReference type="ARBA" id="ARBA00023136"/>
    </source>
</evidence>
<dbReference type="Proteomes" id="UP000325055">
    <property type="component" value="Unassembled WGS sequence"/>
</dbReference>
<evidence type="ECO:0000259" key="7">
    <source>
        <dbReference type="Pfam" id="PF07980"/>
    </source>
</evidence>
<reference evidence="13 15" key="2">
    <citation type="submission" date="2018-08" db="EMBL/GenBank/DDBJ databases">
        <title>A genome reference for cultivated species of the human gut microbiota.</title>
        <authorList>
            <person name="Zou Y."/>
            <person name="Xue W."/>
            <person name="Luo G."/>
        </authorList>
    </citation>
    <scope>NUCLEOTIDE SEQUENCE [LARGE SCALE GENOMIC DNA]</scope>
    <source>
        <strain evidence="13 15">AF22-3AC</strain>
    </source>
</reference>
<evidence type="ECO:0000313" key="13">
    <source>
        <dbReference type="EMBL" id="RGS38557.1"/>
    </source>
</evidence>
<reference evidence="9 14" key="1">
    <citation type="journal article" date="2015" name="Science">
        <title>Genetic determinants of in vivo fitness and diet responsiveness in multiple human gut Bacteroides.</title>
        <authorList>
            <person name="Wu M."/>
            <person name="McNulty N.P."/>
            <person name="Rodionov D.A."/>
            <person name="Khoroshkin M.S."/>
            <person name="Griffin N.W."/>
            <person name="Cheng J."/>
            <person name="Latreille P."/>
            <person name="Kerstetter R.A."/>
            <person name="Terrapon N."/>
            <person name="Henrissat B."/>
            <person name="Osterman A.L."/>
            <person name="Gordon J.I."/>
        </authorList>
    </citation>
    <scope>NUCLEOTIDE SEQUENCE [LARGE SCALE GENOMIC DNA]</scope>
    <source>
        <strain evidence="9 14">WH2</strain>
    </source>
</reference>
<gene>
    <name evidence="9" type="ORF">BcellWH2_02290</name>
    <name evidence="13" type="ORF">DWX97_06150</name>
    <name evidence="12" type="ORF">F2Y81_10790</name>
    <name evidence="10" type="ORF">F2Y86_15615</name>
    <name evidence="11" type="ORF">F2Y87_15870</name>
</gene>
<evidence type="ECO:0000313" key="16">
    <source>
        <dbReference type="Proteomes" id="UP000325055"/>
    </source>
</evidence>
<evidence type="ECO:0000256" key="3">
    <source>
        <dbReference type="ARBA" id="ARBA00022729"/>
    </source>
</evidence>
<dbReference type="EMBL" id="VVYX01000018">
    <property type="protein sequence ID" value="KAA5417591.1"/>
    <property type="molecule type" value="Genomic_DNA"/>
</dbReference>
<evidence type="ECO:0000256" key="6">
    <source>
        <dbReference type="SAM" id="SignalP"/>
    </source>
</evidence>
<feature type="domain" description="RagB/SusD" evidence="7">
    <location>
        <begin position="340"/>
        <end position="459"/>
    </location>
</feature>
<evidence type="ECO:0000313" key="15">
    <source>
        <dbReference type="Proteomes" id="UP000283341"/>
    </source>
</evidence>
<keyword evidence="4" id="KW-0472">Membrane</keyword>
<dbReference type="Pfam" id="PF07980">
    <property type="entry name" value="SusD_RagB"/>
    <property type="match status" value="1"/>
</dbReference>
<dbReference type="EMBL" id="VVYV01000015">
    <property type="protein sequence ID" value="KAA5418917.1"/>
    <property type="molecule type" value="Genomic_DNA"/>
</dbReference>
<keyword evidence="5" id="KW-0998">Cell outer membrane</keyword>
<dbReference type="Pfam" id="PF14322">
    <property type="entry name" value="SusD-like_3"/>
    <property type="match status" value="1"/>
</dbReference>
<sequence>MKTLIRPFIYIMSALMVLSFASCNDFLDKEPEGKVPEEKVDYTNISNMYQPVSGVYAKIRTSGLHWVIWEITTIRDQDVFSGQWNGSDYYNLSEYKYNDSFWGFNELWMQYYNIIKTANAAIESLDLYAENITNDSDMKNYKAYRGEVMFMRAYAYYRLVQAFGPVTILRDNNQVDLSRSTANAVNKYALEDLQYGIDNMPRIRPNQSEHKGAVTAFSAEMLAAKFHLNMGNYAKVEELTNDIIEHGNFSLYPDFYQLWKIPGKLCDESIFECQMTDFGNGSGDLIDGDQWFVCQGPNNSGSDISGWGDCGILKSFRDWAYARGETIRATTSFLLAGETTPDGDYIREQVDPKKTDCWNGKAYTPLNQLTPGRTKYGTNNNARIFRYADVLLMNAEAKIKNGKNGDAPFNEVRRRAKMPELTNVTFQQVIDERRMELMCEWGERYNDLVRTGLAKTELKGWSEDKALLPLPFNQYTQIPDLLKEPKDE</sequence>
<evidence type="ECO:0000313" key="10">
    <source>
        <dbReference type="EMBL" id="KAA5407589.1"/>
    </source>
</evidence>
<accession>A0A0P0GHQ0</accession>
<dbReference type="KEGG" id="bcel:BcellWH2_02290"/>
<organism evidence="9 14">
    <name type="scientific">Bacteroides cellulosilyticus</name>
    <dbReference type="NCBI Taxonomy" id="246787"/>
    <lineage>
        <taxon>Bacteria</taxon>
        <taxon>Pseudomonadati</taxon>
        <taxon>Bacteroidota</taxon>
        <taxon>Bacteroidia</taxon>
        <taxon>Bacteroidales</taxon>
        <taxon>Bacteroidaceae</taxon>
        <taxon>Bacteroides</taxon>
    </lineage>
</organism>
<name>A0A0P0GHQ0_9BACE</name>
<proteinExistence type="inferred from homology"/>
<protein>
    <submittedName>
        <fullName evidence="10">RagB/SusD family nutrient uptake outer membrane protein</fullName>
    </submittedName>
    <submittedName>
        <fullName evidence="9">SusD family protein</fullName>
    </submittedName>
</protein>
<dbReference type="InterPro" id="IPR033985">
    <property type="entry name" value="SusD-like_N"/>
</dbReference>
<evidence type="ECO:0000256" key="1">
    <source>
        <dbReference type="ARBA" id="ARBA00004442"/>
    </source>
</evidence>
<dbReference type="EMBL" id="CP012801">
    <property type="protein sequence ID" value="ALJ59530.1"/>
    <property type="molecule type" value="Genomic_DNA"/>
</dbReference>
<reference evidence="16 17" key="3">
    <citation type="journal article" date="2019" name="Nat. Med.">
        <title>A library of human gut bacterial isolates paired with longitudinal multiomics data enables mechanistic microbiome research.</title>
        <authorList>
            <person name="Poyet M."/>
            <person name="Groussin M."/>
            <person name="Gibbons S.M."/>
            <person name="Avila-Pacheco J."/>
            <person name="Jiang X."/>
            <person name="Kearney S.M."/>
            <person name="Perrotta A.R."/>
            <person name="Berdy B."/>
            <person name="Zhao S."/>
            <person name="Lieberman T.D."/>
            <person name="Swanson P.K."/>
            <person name="Smith M."/>
            <person name="Roesemann S."/>
            <person name="Alexander J.E."/>
            <person name="Rich S.A."/>
            <person name="Livny J."/>
            <person name="Vlamakis H."/>
            <person name="Clish C."/>
            <person name="Bullock K."/>
            <person name="Deik A."/>
            <person name="Scott J."/>
            <person name="Pierce K.A."/>
            <person name="Xavier R.J."/>
            <person name="Alm E.J."/>
        </authorList>
    </citation>
    <scope>NUCLEOTIDE SEQUENCE [LARGE SCALE GENOMIC DNA]</scope>
    <source>
        <strain evidence="12 17">BIOML-A6</strain>
        <strain evidence="10 16">BIOML-A7</strain>
        <strain evidence="11 18">BIOML-A8</strain>
    </source>
</reference>